<sequence>MKGTSQMTPPSDGSPNRTVISPSPQTTCLGELKKIQKTIVTSQLLPPLAKKLSKIKLADKIVLPIVKLQLLMSAKIETSSSFVKGNQSIKKGSIFRK</sequence>
<evidence type="ECO:0000313" key="3">
    <source>
        <dbReference type="WBParaSite" id="nRc.2.0.1.t21115-RA"/>
    </source>
</evidence>
<dbReference type="AlphaFoldDB" id="A0A915J4Q0"/>
<organism evidence="2 3">
    <name type="scientific">Romanomermis culicivorax</name>
    <name type="common">Nematode worm</name>
    <dbReference type="NCBI Taxonomy" id="13658"/>
    <lineage>
        <taxon>Eukaryota</taxon>
        <taxon>Metazoa</taxon>
        <taxon>Ecdysozoa</taxon>
        <taxon>Nematoda</taxon>
        <taxon>Enoplea</taxon>
        <taxon>Dorylaimia</taxon>
        <taxon>Mermithida</taxon>
        <taxon>Mermithoidea</taxon>
        <taxon>Mermithidae</taxon>
        <taxon>Romanomermis</taxon>
    </lineage>
</organism>
<dbReference type="Proteomes" id="UP000887565">
    <property type="component" value="Unplaced"/>
</dbReference>
<feature type="region of interest" description="Disordered" evidence="1">
    <location>
        <begin position="1"/>
        <end position="24"/>
    </location>
</feature>
<keyword evidence="2" id="KW-1185">Reference proteome</keyword>
<proteinExistence type="predicted"/>
<evidence type="ECO:0000313" key="2">
    <source>
        <dbReference type="Proteomes" id="UP000887565"/>
    </source>
</evidence>
<name>A0A915J4Q0_ROMCU</name>
<reference evidence="3" key="1">
    <citation type="submission" date="2022-11" db="UniProtKB">
        <authorList>
            <consortium name="WormBaseParasite"/>
        </authorList>
    </citation>
    <scope>IDENTIFICATION</scope>
</reference>
<protein>
    <submittedName>
        <fullName evidence="3">Uncharacterized protein</fullName>
    </submittedName>
</protein>
<evidence type="ECO:0000256" key="1">
    <source>
        <dbReference type="SAM" id="MobiDB-lite"/>
    </source>
</evidence>
<accession>A0A915J4Q0</accession>
<dbReference type="WBParaSite" id="nRc.2.0.1.t21115-RA">
    <property type="protein sequence ID" value="nRc.2.0.1.t21115-RA"/>
    <property type="gene ID" value="nRc.2.0.1.g21115"/>
</dbReference>